<dbReference type="SUPFAM" id="SSF141868">
    <property type="entry name" value="EAL domain-like"/>
    <property type="match status" value="1"/>
</dbReference>
<evidence type="ECO:0000259" key="3">
    <source>
        <dbReference type="PROSITE" id="PS50887"/>
    </source>
</evidence>
<reference evidence="4" key="1">
    <citation type="submission" date="2020-04" db="EMBL/GenBank/DDBJ databases">
        <title>Description of Shewanella salipaludis sp. nov., isolated from a salt marsh.</title>
        <authorList>
            <person name="Park S."/>
            <person name="Yoon J.-H."/>
        </authorList>
    </citation>
    <scope>NUCLEOTIDE SEQUENCE</scope>
    <source>
        <strain evidence="4">SHSM-M6</strain>
    </source>
</reference>
<dbReference type="Pfam" id="PF00563">
    <property type="entry name" value="EAL"/>
    <property type="match status" value="1"/>
</dbReference>
<evidence type="ECO:0000313" key="5">
    <source>
        <dbReference type="Proteomes" id="UP000737113"/>
    </source>
</evidence>
<keyword evidence="1" id="KW-1133">Transmembrane helix</keyword>
<dbReference type="InterPro" id="IPR050706">
    <property type="entry name" value="Cyclic-di-GMP_PDE-like"/>
</dbReference>
<dbReference type="PANTHER" id="PTHR33121">
    <property type="entry name" value="CYCLIC DI-GMP PHOSPHODIESTERASE PDEF"/>
    <property type="match status" value="1"/>
</dbReference>
<dbReference type="InterPro" id="IPR001633">
    <property type="entry name" value="EAL_dom"/>
</dbReference>
<comment type="caution">
    <text evidence="4">The sequence shown here is derived from an EMBL/GenBank/DDBJ whole genome shotgun (WGS) entry which is preliminary data.</text>
</comment>
<dbReference type="Pfam" id="PF00990">
    <property type="entry name" value="GGDEF"/>
    <property type="match status" value="1"/>
</dbReference>
<dbReference type="SMART" id="SM00052">
    <property type="entry name" value="EAL"/>
    <property type="match status" value="1"/>
</dbReference>
<dbReference type="RefSeq" id="WP_169565297.1">
    <property type="nucleotide sequence ID" value="NZ_JAAXYH010000013.1"/>
</dbReference>
<sequence length="499" mass="55909">MTGQLWWLGALAGILTILLGLWLWQLLRRRRFLAELQRQLTQQQHLHLPLKISPVPAAFQPLYQSLSELLLSLPEDITRDRLTGLANRVGFKRYTCASMPLTQGALVLIDVHRFRYVNDLLGFAFGDELLRLFSQRLQHLKQAPSFISRMNGDEFLLYYDTRVDEAQLHRLKGRMQVPFDVKGTPIAIKVHIGLLDLGQHHADLSQMLRRLDLALKKARNARDGVASYGSGDDLVHQRELQLISSLPKDLQLDRLHMVYQPKLALSSGRCTQMEALIRWEHGSLGTVSPAEFIPLAEYAGMIDLVSRWALEQVLAQQAAWRQAGLTFQVALNLSTSDLDNDGLAEEIAARLEHYRLPADALVIEITESTLMTDLQRALTTLNQLRAIGVRLAIDDFGTGHSSLAYLKHLPVDEVKIDKAFLEDLLEDEQAAHIMGASISLAKKLGFEVTVEGVETKAVRDALQVMGADVIQGDFFAPPMTASELEGNWPQLQARAATKD</sequence>
<proteinExistence type="predicted"/>
<dbReference type="GO" id="GO:0071111">
    <property type="term" value="F:cyclic-guanylate-specific phosphodiesterase activity"/>
    <property type="evidence" value="ECO:0007669"/>
    <property type="project" value="InterPro"/>
</dbReference>
<dbReference type="Gene3D" id="3.20.20.450">
    <property type="entry name" value="EAL domain"/>
    <property type="match status" value="1"/>
</dbReference>
<dbReference type="SUPFAM" id="SSF55073">
    <property type="entry name" value="Nucleotide cyclase"/>
    <property type="match status" value="1"/>
</dbReference>
<dbReference type="InterPro" id="IPR000160">
    <property type="entry name" value="GGDEF_dom"/>
</dbReference>
<dbReference type="Proteomes" id="UP000737113">
    <property type="component" value="Unassembled WGS sequence"/>
</dbReference>
<protein>
    <submittedName>
        <fullName evidence="4">Bifunctional diguanylate cyclase/phosphodiesterase</fullName>
    </submittedName>
</protein>
<organism evidence="4 5">
    <name type="scientific">Shewanella salipaludis</name>
    <dbReference type="NCBI Taxonomy" id="2723052"/>
    <lineage>
        <taxon>Bacteria</taxon>
        <taxon>Pseudomonadati</taxon>
        <taxon>Pseudomonadota</taxon>
        <taxon>Gammaproteobacteria</taxon>
        <taxon>Alteromonadales</taxon>
        <taxon>Shewanellaceae</taxon>
        <taxon>Shewanella</taxon>
    </lineage>
</organism>
<dbReference type="CDD" id="cd01949">
    <property type="entry name" value="GGDEF"/>
    <property type="match status" value="1"/>
</dbReference>
<dbReference type="CDD" id="cd01948">
    <property type="entry name" value="EAL"/>
    <property type="match status" value="1"/>
</dbReference>
<feature type="domain" description="GGDEF" evidence="3">
    <location>
        <begin position="102"/>
        <end position="233"/>
    </location>
</feature>
<keyword evidence="1" id="KW-0812">Transmembrane</keyword>
<gene>
    <name evidence="4" type="ORF">HC757_15555</name>
</gene>
<name>A0A972G1H2_9GAMM</name>
<evidence type="ECO:0000313" key="4">
    <source>
        <dbReference type="EMBL" id="NMH66572.1"/>
    </source>
</evidence>
<feature type="transmembrane region" description="Helical" evidence="1">
    <location>
        <begin position="6"/>
        <end position="24"/>
    </location>
</feature>
<dbReference type="EMBL" id="JAAXYH010000013">
    <property type="protein sequence ID" value="NMH66572.1"/>
    <property type="molecule type" value="Genomic_DNA"/>
</dbReference>
<dbReference type="PANTHER" id="PTHR33121:SF71">
    <property type="entry name" value="OXYGEN SENSOR PROTEIN DOSP"/>
    <property type="match status" value="1"/>
</dbReference>
<dbReference type="NCBIfam" id="TIGR00254">
    <property type="entry name" value="GGDEF"/>
    <property type="match status" value="1"/>
</dbReference>
<dbReference type="PROSITE" id="PS50887">
    <property type="entry name" value="GGDEF"/>
    <property type="match status" value="1"/>
</dbReference>
<keyword evidence="5" id="KW-1185">Reference proteome</keyword>
<evidence type="ECO:0000256" key="1">
    <source>
        <dbReference type="SAM" id="Phobius"/>
    </source>
</evidence>
<feature type="domain" description="EAL" evidence="2">
    <location>
        <begin position="239"/>
        <end position="492"/>
    </location>
</feature>
<dbReference type="InterPro" id="IPR035919">
    <property type="entry name" value="EAL_sf"/>
</dbReference>
<keyword evidence="1" id="KW-0472">Membrane</keyword>
<dbReference type="InterPro" id="IPR043128">
    <property type="entry name" value="Rev_trsase/Diguanyl_cyclase"/>
</dbReference>
<dbReference type="AlphaFoldDB" id="A0A972G1H2"/>
<dbReference type="SMART" id="SM00267">
    <property type="entry name" value="GGDEF"/>
    <property type="match status" value="1"/>
</dbReference>
<dbReference type="PROSITE" id="PS50883">
    <property type="entry name" value="EAL"/>
    <property type="match status" value="1"/>
</dbReference>
<accession>A0A972G1H2</accession>
<dbReference type="Gene3D" id="3.30.70.270">
    <property type="match status" value="1"/>
</dbReference>
<evidence type="ECO:0000259" key="2">
    <source>
        <dbReference type="PROSITE" id="PS50883"/>
    </source>
</evidence>
<dbReference type="InterPro" id="IPR029787">
    <property type="entry name" value="Nucleotide_cyclase"/>
</dbReference>